<feature type="binding site" evidence="14">
    <location>
        <position position="485"/>
    </location>
    <ligand>
        <name>Mn(2+)</name>
        <dbReference type="ChEBI" id="CHEBI:29035"/>
    </ligand>
</feature>
<dbReference type="InterPro" id="IPR042211">
    <property type="entry name" value="CRISPR-assoc_Cas1_N"/>
</dbReference>
<evidence type="ECO:0000256" key="8">
    <source>
        <dbReference type="ARBA" id="ARBA00023014"/>
    </source>
</evidence>
<evidence type="ECO:0000256" key="3">
    <source>
        <dbReference type="ARBA" id="ARBA00022759"/>
    </source>
</evidence>
<keyword evidence="10 14" id="KW-0238">DNA-binding</keyword>
<feature type="region of interest" description="Disordered" evidence="15">
    <location>
        <begin position="1"/>
        <end position="20"/>
    </location>
</feature>
<comment type="cofactor">
    <cofactor evidence="14">
        <name>Mg(2+)</name>
        <dbReference type="ChEBI" id="CHEBI:18420"/>
    </cofactor>
    <cofactor evidence="14">
        <name>Mn(2+)</name>
        <dbReference type="ChEBI" id="CHEBI:29035"/>
    </cofactor>
</comment>
<keyword evidence="9 14" id="KW-0051">Antiviral defense</keyword>
<dbReference type="EC" id="3.1.-.-" evidence="14"/>
<comment type="function">
    <text evidence="14">CRISPR (clustered regularly interspaced short palindromic repeat), is an adaptive immune system that provides protection against mobile genetic elements (viruses, transposable elements and conjugative plasmids). CRISPR clusters contain spacers, sequences complementary to antecedent mobile elements, and target invading nucleic acids. CRISPR clusters are transcribed and processed into CRISPR RNA (crRNA). Acts as a dsDNA endonuclease. Involved in the integration of spacer DNA into the CRISPR cassette.</text>
</comment>
<dbReference type="InterPro" id="IPR011604">
    <property type="entry name" value="PDDEXK-like_dom_sf"/>
</dbReference>
<accession>A0A1G8F9G3</accession>
<feature type="binding site" evidence="14">
    <location>
        <position position="401"/>
    </location>
    <ligand>
        <name>Mn(2+)</name>
        <dbReference type="ChEBI" id="CHEBI:29035"/>
    </ligand>
</feature>
<dbReference type="Gene3D" id="1.20.120.920">
    <property type="entry name" value="CRISPR-associated endonuclease Cas1, C-terminal domain"/>
    <property type="match status" value="1"/>
</dbReference>
<keyword evidence="4 14" id="KW-0378">Hydrolase</keyword>
<dbReference type="NCBIfam" id="TIGR00287">
    <property type="entry name" value="cas1"/>
    <property type="match status" value="1"/>
</dbReference>
<dbReference type="GO" id="GO:0046872">
    <property type="term" value="F:metal ion binding"/>
    <property type="evidence" value="ECO:0007669"/>
    <property type="project" value="UniProtKB-UniRule"/>
</dbReference>
<dbReference type="Pfam" id="PF01930">
    <property type="entry name" value="Cas_Cas4"/>
    <property type="match status" value="1"/>
</dbReference>
<dbReference type="GO" id="GO:0004519">
    <property type="term" value="F:endonuclease activity"/>
    <property type="evidence" value="ECO:0007669"/>
    <property type="project" value="UniProtKB-UniRule"/>
</dbReference>
<sequence>MSRDAEPELPLPPPGQASDAVAGVGLVPVRMVNEYVYCPRLAWLMWVDGAWADSADTEEGRQVHRRVDAGGGHLPEAGEGEEPEAETAPIHARSVALSSETLGVTAVIDLVDGEGRAVSPVDTKRGKRPHVAAGAYDPERVQVCLQGLLLEEHGYTCQEGFLYYRASRERVRIPFDEALRAQALEAVRGLRLAAAQKRPPPPLIDSPKCPRCALVGICLPDEVGQLAGTTPAPRPLAAGRPEALPLLVQAGHGKVGKSGDRLTIAVDDEAPVKARLGEVSQLVLFGNVSLSAPALHELMRREIPVSWHSHGGWFLGHTVGLGQRSVSVREAQYRRAFDDAWSLAFARRLVAAKARNARTLLRRNRRDSHPAEAVAEPLRALKRLATEADSAPDTATLLGIEGAAAATYFRAFPRMLKDDGPGRFDFTRRNRRPPADPVNALLSFAYALLVRTWHIALSAVGLDPYRGFYHTIRHGRPALALDMMEPDRPLIADSAVLTVINNGEVTPADFVHAAGGCAMAPPARKALIGAFERRLEQEITHPVFGYQVSYRRLLEVQARLLCRHLMGEVDPFPWITPR</sequence>
<keyword evidence="7" id="KW-0408">Iron</keyword>
<dbReference type="GO" id="GO:0043571">
    <property type="term" value="P:maintenance of CRISPR repeat elements"/>
    <property type="evidence" value="ECO:0007669"/>
    <property type="project" value="UniProtKB-UniRule"/>
</dbReference>
<name>A0A1G8F9G3_9PROT</name>
<dbReference type="InterPro" id="IPR022765">
    <property type="entry name" value="Dna2/Cas4_DUF83"/>
</dbReference>
<comment type="similarity">
    <text evidence="14">Belongs to the CRISPR-associated endonuclease Cas1 family.</text>
</comment>
<keyword evidence="11 14" id="KW-0464">Manganese</keyword>
<evidence type="ECO:0000256" key="4">
    <source>
        <dbReference type="ARBA" id="ARBA00022801"/>
    </source>
</evidence>
<dbReference type="Gene3D" id="3.100.10.20">
    <property type="entry name" value="CRISPR-associated endonuclease Cas1, N-terminal domain"/>
    <property type="match status" value="1"/>
</dbReference>
<dbReference type="Proteomes" id="UP000217076">
    <property type="component" value="Unassembled WGS sequence"/>
</dbReference>
<keyword evidence="6 14" id="KW-0460">Magnesium</keyword>
<dbReference type="InterPro" id="IPR050646">
    <property type="entry name" value="Cas1"/>
</dbReference>
<comment type="subunit">
    <text evidence="13 14">Homodimer, forms a heterotetramer with a Cas2 homodimer.</text>
</comment>
<evidence type="ECO:0000256" key="13">
    <source>
        <dbReference type="ARBA" id="ARBA00038592"/>
    </source>
</evidence>
<keyword evidence="1 14" id="KW-0540">Nuclease</keyword>
<evidence type="ECO:0000256" key="15">
    <source>
        <dbReference type="SAM" id="MobiDB-lite"/>
    </source>
</evidence>
<dbReference type="GO" id="GO:0004527">
    <property type="term" value="F:exonuclease activity"/>
    <property type="evidence" value="ECO:0007669"/>
    <property type="project" value="UniProtKB-KW"/>
</dbReference>
<dbReference type="InterPro" id="IPR042206">
    <property type="entry name" value="CRISPR-assoc_Cas1_C"/>
</dbReference>
<dbReference type="HAMAP" id="MF_01470">
    <property type="entry name" value="Cas1"/>
    <property type="match status" value="1"/>
</dbReference>
<keyword evidence="5 17" id="KW-0269">Exonuclease</keyword>
<keyword evidence="3 14" id="KW-0255">Endonuclease</keyword>
<dbReference type="InterPro" id="IPR002729">
    <property type="entry name" value="CRISPR-assoc_Cas1"/>
</dbReference>
<evidence type="ECO:0000259" key="16">
    <source>
        <dbReference type="Pfam" id="PF01930"/>
    </source>
</evidence>
<evidence type="ECO:0000313" key="17">
    <source>
        <dbReference type="EMBL" id="SDH78786.1"/>
    </source>
</evidence>
<dbReference type="AlphaFoldDB" id="A0A1G8F9G3"/>
<reference evidence="18" key="1">
    <citation type="submission" date="2016-10" db="EMBL/GenBank/DDBJ databases">
        <authorList>
            <person name="Varghese N."/>
            <person name="Submissions S."/>
        </authorList>
    </citation>
    <scope>NUCLEOTIDE SEQUENCE [LARGE SCALE GENOMIC DNA]</scope>
    <source>
        <strain evidence="18">930I</strain>
    </source>
</reference>
<feature type="binding site" evidence="14">
    <location>
        <position position="470"/>
    </location>
    <ligand>
        <name>Mn(2+)</name>
        <dbReference type="ChEBI" id="CHEBI:29035"/>
    </ligand>
</feature>
<keyword evidence="8" id="KW-0411">Iron-sulfur</keyword>
<evidence type="ECO:0000256" key="11">
    <source>
        <dbReference type="ARBA" id="ARBA00023211"/>
    </source>
</evidence>
<dbReference type="Gene3D" id="3.90.320.10">
    <property type="match status" value="1"/>
</dbReference>
<evidence type="ECO:0000256" key="2">
    <source>
        <dbReference type="ARBA" id="ARBA00022723"/>
    </source>
</evidence>
<keyword evidence="2 14" id="KW-0479">Metal-binding</keyword>
<comment type="catalytic activity">
    <reaction evidence="12">
        <text>exonucleolytic cleavage in the 5'- to 3'-direction to yield nucleoside 3'-phosphates.</text>
        <dbReference type="EC" id="3.1.12.1"/>
    </reaction>
</comment>
<feature type="region of interest" description="Disordered" evidence="15">
    <location>
        <begin position="68"/>
        <end position="87"/>
    </location>
</feature>
<evidence type="ECO:0000256" key="12">
    <source>
        <dbReference type="ARBA" id="ARBA00033996"/>
    </source>
</evidence>
<evidence type="ECO:0000256" key="6">
    <source>
        <dbReference type="ARBA" id="ARBA00022842"/>
    </source>
</evidence>
<dbReference type="OrthoDB" id="9803119at2"/>
<protein>
    <recommendedName>
        <fullName evidence="14">CRISPR-associated endonuclease Cas1</fullName>
        <ecNumber evidence="14">3.1.-.-</ecNumber>
    </recommendedName>
</protein>
<dbReference type="InterPro" id="IPR013343">
    <property type="entry name" value="CRISPR-assoc_prot_Cas4"/>
</dbReference>
<dbReference type="RefSeq" id="WP_092621470.1">
    <property type="nucleotide sequence ID" value="NZ_FNCV01000013.1"/>
</dbReference>
<dbReference type="CDD" id="cd09634">
    <property type="entry name" value="Cas1_I-II-III"/>
    <property type="match status" value="1"/>
</dbReference>
<dbReference type="STRING" id="83401.SAMN05421742_1132"/>
<dbReference type="EMBL" id="FNCV01000013">
    <property type="protein sequence ID" value="SDH78786.1"/>
    <property type="molecule type" value="Genomic_DNA"/>
</dbReference>
<dbReference type="NCBIfam" id="TIGR00372">
    <property type="entry name" value="cas4"/>
    <property type="match status" value="1"/>
</dbReference>
<proteinExistence type="inferred from homology"/>
<dbReference type="GO" id="GO:0051607">
    <property type="term" value="P:defense response to virus"/>
    <property type="evidence" value="ECO:0007669"/>
    <property type="project" value="UniProtKB-UniRule"/>
</dbReference>
<dbReference type="Pfam" id="PF01867">
    <property type="entry name" value="Cas_Cas1"/>
    <property type="match status" value="1"/>
</dbReference>
<evidence type="ECO:0000256" key="7">
    <source>
        <dbReference type="ARBA" id="ARBA00023004"/>
    </source>
</evidence>
<feature type="domain" description="DUF83" evidence="16">
    <location>
        <begin position="31"/>
        <end position="219"/>
    </location>
</feature>
<dbReference type="GO" id="GO:0051536">
    <property type="term" value="F:iron-sulfur cluster binding"/>
    <property type="evidence" value="ECO:0007669"/>
    <property type="project" value="UniProtKB-KW"/>
</dbReference>
<keyword evidence="18" id="KW-1185">Reference proteome</keyword>
<dbReference type="PANTHER" id="PTHR34353">
    <property type="entry name" value="CRISPR-ASSOCIATED ENDONUCLEASE CAS1 1"/>
    <property type="match status" value="1"/>
</dbReference>
<evidence type="ECO:0000256" key="14">
    <source>
        <dbReference type="HAMAP-Rule" id="MF_01470"/>
    </source>
</evidence>
<evidence type="ECO:0000256" key="9">
    <source>
        <dbReference type="ARBA" id="ARBA00023118"/>
    </source>
</evidence>
<evidence type="ECO:0000256" key="10">
    <source>
        <dbReference type="ARBA" id="ARBA00023125"/>
    </source>
</evidence>
<gene>
    <name evidence="14" type="primary">cas1</name>
    <name evidence="17" type="ORF">SAMN05421742_1132</name>
</gene>
<dbReference type="PANTHER" id="PTHR34353:SF2">
    <property type="entry name" value="CRISPR-ASSOCIATED ENDONUCLEASE CAS1 1"/>
    <property type="match status" value="1"/>
</dbReference>
<evidence type="ECO:0000313" key="18">
    <source>
        <dbReference type="Proteomes" id="UP000217076"/>
    </source>
</evidence>
<evidence type="ECO:0000256" key="5">
    <source>
        <dbReference type="ARBA" id="ARBA00022839"/>
    </source>
</evidence>
<evidence type="ECO:0000256" key="1">
    <source>
        <dbReference type="ARBA" id="ARBA00022722"/>
    </source>
</evidence>
<dbReference type="GO" id="GO:0003677">
    <property type="term" value="F:DNA binding"/>
    <property type="evidence" value="ECO:0007669"/>
    <property type="project" value="UniProtKB-KW"/>
</dbReference>
<organism evidence="17 18">
    <name type="scientific">Roseospirillum parvum</name>
    <dbReference type="NCBI Taxonomy" id="83401"/>
    <lineage>
        <taxon>Bacteria</taxon>
        <taxon>Pseudomonadati</taxon>
        <taxon>Pseudomonadota</taxon>
        <taxon>Alphaproteobacteria</taxon>
        <taxon>Rhodospirillales</taxon>
        <taxon>Rhodospirillaceae</taxon>
        <taxon>Roseospirillum</taxon>
    </lineage>
</organism>